<keyword evidence="3" id="KW-1185">Reference proteome</keyword>
<name>A0A1H2LXZ8_9PSED</name>
<evidence type="ECO:0000313" key="3">
    <source>
        <dbReference type="Proteomes" id="UP000198600"/>
    </source>
</evidence>
<evidence type="ECO:0000313" key="2">
    <source>
        <dbReference type="EMBL" id="SDU85880.1"/>
    </source>
</evidence>
<protein>
    <submittedName>
        <fullName evidence="2">Glycerophosphoryl diester phosphodiesterase</fullName>
    </submittedName>
</protein>
<dbReference type="AlphaFoldDB" id="A0A1H2LXZ8"/>
<gene>
    <name evidence="2" type="ORF">SAMN05216202_0688</name>
</gene>
<sequence length="425" mass="47177">MYSLNTSSDLSPYATTRLLRQPVESTLNTESCLTRLAPMEVRQMLQSRAHSELLKERTGHRLMLVAHRGTGPTSVFGSTFPDRLQPENSLQAIKAAILQGADAIEIDIFKSRDGKVMVTHDDEIWRNAYNADRNGSRLPASETKATYLVGQKTADELRHIPIGPHGETTPMLSEVIALVNDANQTLTRYGKHPIILNIELKDATAVSSMLDLVAEGKGQTDKLTPENIIFCSFKHKALKELKTEAERRGLSGINIAPGIKTADLFGKQNMKEDFSLKDPNATYQNNAMDNLRALVEGNGFQGYDGILWDLRTPIVDLAASGNKAIHASTSDFRQYSDNRDFSLVLLELSKRVETFFKCDNVDDARKVLLESSILLKGVGIQMMHKTLPDGSDSFYLYRPCDEQDNSEILKTGARKAIAYSRLVSA</sequence>
<evidence type="ECO:0000259" key="1">
    <source>
        <dbReference type="Pfam" id="PF03009"/>
    </source>
</evidence>
<dbReference type="Proteomes" id="UP000198600">
    <property type="component" value="Chromosome I"/>
</dbReference>
<dbReference type="GO" id="GO:0006629">
    <property type="term" value="P:lipid metabolic process"/>
    <property type="evidence" value="ECO:0007669"/>
    <property type="project" value="InterPro"/>
</dbReference>
<dbReference type="EMBL" id="LT629802">
    <property type="protein sequence ID" value="SDU85880.1"/>
    <property type="molecule type" value="Genomic_DNA"/>
</dbReference>
<dbReference type="GO" id="GO:0008081">
    <property type="term" value="F:phosphoric diester hydrolase activity"/>
    <property type="evidence" value="ECO:0007669"/>
    <property type="project" value="InterPro"/>
</dbReference>
<dbReference type="Pfam" id="PF03009">
    <property type="entry name" value="GDPD"/>
    <property type="match status" value="1"/>
</dbReference>
<dbReference type="STRING" id="46679.SAMN05216202_0688"/>
<dbReference type="PANTHER" id="PTHR46211">
    <property type="entry name" value="GLYCEROPHOSPHORYL DIESTER PHOSPHODIESTERASE"/>
    <property type="match status" value="1"/>
</dbReference>
<dbReference type="Gene3D" id="3.20.20.190">
    <property type="entry name" value="Phosphatidylinositol (PI) phosphodiesterase"/>
    <property type="match status" value="1"/>
</dbReference>
<dbReference type="PANTHER" id="PTHR46211:SF14">
    <property type="entry name" value="GLYCEROPHOSPHODIESTER PHOSPHODIESTERASE"/>
    <property type="match status" value="1"/>
</dbReference>
<dbReference type="InterPro" id="IPR017946">
    <property type="entry name" value="PLC-like_Pdiesterase_TIM-brl"/>
</dbReference>
<accession>A0A1H2LXZ8</accession>
<reference evidence="3" key="1">
    <citation type="submission" date="2016-10" db="EMBL/GenBank/DDBJ databases">
        <authorList>
            <person name="Varghese N."/>
            <person name="Submissions S."/>
        </authorList>
    </citation>
    <scope>NUCLEOTIDE SEQUENCE [LARGE SCALE GENOMIC DNA]</scope>
    <source>
        <strain evidence="3">LMG 2223</strain>
    </source>
</reference>
<dbReference type="SUPFAM" id="SSF51695">
    <property type="entry name" value="PLC-like phosphodiesterases"/>
    <property type="match status" value="1"/>
</dbReference>
<dbReference type="InterPro" id="IPR030395">
    <property type="entry name" value="GP_PDE_dom"/>
</dbReference>
<feature type="domain" description="GP-PDE" evidence="1">
    <location>
        <begin position="85"/>
        <end position="249"/>
    </location>
</feature>
<dbReference type="PROSITE" id="PS50007">
    <property type="entry name" value="PIPLC_X_DOMAIN"/>
    <property type="match status" value="1"/>
</dbReference>
<proteinExistence type="predicted"/>
<organism evidence="2 3">
    <name type="scientific">Pseudomonas mucidolens</name>
    <dbReference type="NCBI Taxonomy" id="46679"/>
    <lineage>
        <taxon>Bacteria</taxon>
        <taxon>Pseudomonadati</taxon>
        <taxon>Pseudomonadota</taxon>
        <taxon>Gammaproteobacteria</taxon>
        <taxon>Pseudomonadales</taxon>
        <taxon>Pseudomonadaceae</taxon>
        <taxon>Pseudomonas</taxon>
    </lineage>
</organism>